<evidence type="ECO:0000259" key="5">
    <source>
        <dbReference type="PROSITE" id="PS50931"/>
    </source>
</evidence>
<dbReference type="InterPro" id="IPR000847">
    <property type="entry name" value="LysR_HTH_N"/>
</dbReference>
<evidence type="ECO:0000256" key="2">
    <source>
        <dbReference type="ARBA" id="ARBA00023015"/>
    </source>
</evidence>
<dbReference type="PANTHER" id="PTHR30126">
    <property type="entry name" value="HTH-TYPE TRANSCRIPTIONAL REGULATOR"/>
    <property type="match status" value="1"/>
</dbReference>
<evidence type="ECO:0000313" key="6">
    <source>
        <dbReference type="EMBL" id="MFD0847095.1"/>
    </source>
</evidence>
<organism evidence="6 7">
    <name type="scientific">Sphingosinicella xenopeptidilytica</name>
    <dbReference type="NCBI Taxonomy" id="364098"/>
    <lineage>
        <taxon>Bacteria</taxon>
        <taxon>Pseudomonadati</taxon>
        <taxon>Pseudomonadota</taxon>
        <taxon>Alphaproteobacteria</taxon>
        <taxon>Sphingomonadales</taxon>
        <taxon>Sphingosinicellaceae</taxon>
        <taxon>Sphingosinicella</taxon>
    </lineage>
</organism>
<accession>A0ABW3BZJ0</accession>
<dbReference type="InterPro" id="IPR036388">
    <property type="entry name" value="WH-like_DNA-bd_sf"/>
</dbReference>
<dbReference type="Gene3D" id="1.10.10.10">
    <property type="entry name" value="Winged helix-like DNA-binding domain superfamily/Winged helix DNA-binding domain"/>
    <property type="match status" value="1"/>
</dbReference>
<dbReference type="InterPro" id="IPR005119">
    <property type="entry name" value="LysR_subst-bd"/>
</dbReference>
<name>A0ABW3BZJ0_SPHXN</name>
<dbReference type="Proteomes" id="UP001597124">
    <property type="component" value="Unassembled WGS sequence"/>
</dbReference>
<reference evidence="7" key="1">
    <citation type="journal article" date="2019" name="Int. J. Syst. Evol. Microbiol.">
        <title>The Global Catalogue of Microorganisms (GCM) 10K type strain sequencing project: providing services to taxonomists for standard genome sequencing and annotation.</title>
        <authorList>
            <consortium name="The Broad Institute Genomics Platform"/>
            <consortium name="The Broad Institute Genome Sequencing Center for Infectious Disease"/>
            <person name="Wu L."/>
            <person name="Ma J."/>
        </authorList>
    </citation>
    <scope>NUCLEOTIDE SEQUENCE [LARGE SCALE GENOMIC DNA]</scope>
    <source>
        <strain evidence="7">CCUG 52537</strain>
    </source>
</reference>
<dbReference type="CDD" id="cd05466">
    <property type="entry name" value="PBP2_LTTR_substrate"/>
    <property type="match status" value="1"/>
</dbReference>
<evidence type="ECO:0000313" key="7">
    <source>
        <dbReference type="Proteomes" id="UP001597124"/>
    </source>
</evidence>
<evidence type="ECO:0000256" key="3">
    <source>
        <dbReference type="ARBA" id="ARBA00023125"/>
    </source>
</evidence>
<dbReference type="Gene3D" id="3.40.190.290">
    <property type="match status" value="1"/>
</dbReference>
<comment type="caution">
    <text evidence="6">The sequence shown here is derived from an EMBL/GenBank/DDBJ whole genome shotgun (WGS) entry which is preliminary data.</text>
</comment>
<dbReference type="Pfam" id="PF03466">
    <property type="entry name" value="LysR_substrate"/>
    <property type="match status" value="1"/>
</dbReference>
<keyword evidence="7" id="KW-1185">Reference proteome</keyword>
<dbReference type="EMBL" id="JBHTIK010000001">
    <property type="protein sequence ID" value="MFD0847095.1"/>
    <property type="molecule type" value="Genomic_DNA"/>
</dbReference>
<protein>
    <submittedName>
        <fullName evidence="6">LysR family transcriptional regulator</fullName>
    </submittedName>
</protein>
<sequence length="351" mass="38512">MAVTPVPQRNMVSQKAIAVTEAARSTGTRKVAFRGSLQDIRLFVAAYEEESFTAAAVREGSTQSGVSHHIRHLETILKVKLFVREKARITATPAGDDYYRHCVELLRSLDKATDSISRFAGSYESALEIGVMPALTHRIVAPTLLRFSERHPNVKVRIVESYSTGLPAMVAAGDLDFAIGTVHGPEAGVRSRALLTSPECLIARREANDAGLDDGPGQHKIVWATGMQSRRNAIDAWFTAHGIAIDASLEIDSSLATLDMVSRSAWKTVTPALMLDPLTDADRFTATPFHDPQISLSVMLIERMRSEMSPEGAEFVELLVEEANRVSSAWDDHFRERGFHLDTRLSETGTA</sequence>
<dbReference type="InterPro" id="IPR036390">
    <property type="entry name" value="WH_DNA-bd_sf"/>
</dbReference>
<proteinExistence type="inferred from homology"/>
<dbReference type="RefSeq" id="WP_381485437.1">
    <property type="nucleotide sequence ID" value="NZ_JBHTIK010000001.1"/>
</dbReference>
<dbReference type="PROSITE" id="PS50931">
    <property type="entry name" value="HTH_LYSR"/>
    <property type="match status" value="1"/>
</dbReference>
<keyword evidence="4" id="KW-0804">Transcription</keyword>
<gene>
    <name evidence="6" type="ORF">ACFQ00_02040</name>
</gene>
<comment type="similarity">
    <text evidence="1">Belongs to the LysR transcriptional regulatory family.</text>
</comment>
<feature type="domain" description="HTH lysR-type" evidence="5">
    <location>
        <begin position="37"/>
        <end position="92"/>
    </location>
</feature>
<evidence type="ECO:0000256" key="1">
    <source>
        <dbReference type="ARBA" id="ARBA00009437"/>
    </source>
</evidence>
<dbReference type="PANTHER" id="PTHR30126:SF40">
    <property type="entry name" value="HTH-TYPE TRANSCRIPTIONAL REGULATOR GLTR"/>
    <property type="match status" value="1"/>
</dbReference>
<dbReference type="SUPFAM" id="SSF53850">
    <property type="entry name" value="Periplasmic binding protein-like II"/>
    <property type="match status" value="1"/>
</dbReference>
<keyword evidence="3" id="KW-0238">DNA-binding</keyword>
<dbReference type="Pfam" id="PF00126">
    <property type="entry name" value="HTH_1"/>
    <property type="match status" value="1"/>
</dbReference>
<keyword evidence="2" id="KW-0805">Transcription regulation</keyword>
<evidence type="ECO:0000256" key="4">
    <source>
        <dbReference type="ARBA" id="ARBA00023163"/>
    </source>
</evidence>
<dbReference type="SUPFAM" id="SSF46785">
    <property type="entry name" value="Winged helix' DNA-binding domain"/>
    <property type="match status" value="1"/>
</dbReference>